<protein>
    <recommendedName>
        <fullName evidence="2">ParB C-terminal dimerisation domain-containing protein</fullName>
    </recommendedName>
</protein>
<reference evidence="3" key="1">
    <citation type="submission" date="2018-06" db="EMBL/GenBank/DDBJ databases">
        <authorList>
            <person name="Zhirakovskaya E."/>
        </authorList>
    </citation>
    <scope>NUCLEOTIDE SEQUENCE</scope>
</reference>
<feature type="non-terminal residue" evidence="3">
    <location>
        <position position="1"/>
    </location>
</feature>
<gene>
    <name evidence="3" type="ORF">MNBD_ALPHA11-1223</name>
</gene>
<evidence type="ECO:0000256" key="1">
    <source>
        <dbReference type="SAM" id="MobiDB-lite"/>
    </source>
</evidence>
<accession>A0A3B0U8F3</accession>
<organism evidence="3">
    <name type="scientific">hydrothermal vent metagenome</name>
    <dbReference type="NCBI Taxonomy" id="652676"/>
    <lineage>
        <taxon>unclassified sequences</taxon>
        <taxon>metagenomes</taxon>
        <taxon>ecological metagenomes</taxon>
    </lineage>
</organism>
<proteinExistence type="predicted"/>
<dbReference type="EMBL" id="UOEQ01000302">
    <property type="protein sequence ID" value="VAW20799.1"/>
    <property type="molecule type" value="Genomic_DNA"/>
</dbReference>
<name>A0A3B0U8F3_9ZZZZ</name>
<dbReference type="InterPro" id="IPR057240">
    <property type="entry name" value="ParB_dimer_C"/>
</dbReference>
<feature type="domain" description="ParB C-terminal dimerisation" evidence="2">
    <location>
        <begin position="43"/>
        <end position="91"/>
    </location>
</feature>
<dbReference type="AlphaFoldDB" id="A0A3B0U8F3"/>
<dbReference type="Pfam" id="PF23552">
    <property type="entry name" value="ParB_C"/>
    <property type="match status" value="1"/>
</dbReference>
<evidence type="ECO:0000259" key="2">
    <source>
        <dbReference type="Pfam" id="PF23552"/>
    </source>
</evidence>
<sequence>TADDPSQMAQKKVSQWLSVRQAEVLNQKRKDASGNKSSSQPEKNNDTMALEKELSDFLGLNVAVKDKGGSGKLEIRYKNLEQLDAVCHKLRAAG</sequence>
<evidence type="ECO:0000313" key="3">
    <source>
        <dbReference type="EMBL" id="VAW20799.1"/>
    </source>
</evidence>
<feature type="region of interest" description="Disordered" evidence="1">
    <location>
        <begin position="25"/>
        <end position="48"/>
    </location>
</feature>